<dbReference type="EMBL" id="FNCZ01000002">
    <property type="protein sequence ID" value="SDH30507.1"/>
    <property type="molecule type" value="Genomic_DNA"/>
</dbReference>
<protein>
    <submittedName>
        <fullName evidence="1">Uncharacterized protein</fullName>
    </submittedName>
</protein>
<dbReference type="AlphaFoldDB" id="A0A1G8BBB3"/>
<gene>
    <name evidence="1" type="ORF">SAMN04489796_102259</name>
</gene>
<evidence type="ECO:0000313" key="1">
    <source>
        <dbReference type="EMBL" id="SDH30507.1"/>
    </source>
</evidence>
<proteinExistence type="predicted"/>
<evidence type="ECO:0000313" key="2">
    <source>
        <dbReference type="Proteomes" id="UP000199492"/>
    </source>
</evidence>
<accession>A0A1G8BBB3</accession>
<dbReference type="Proteomes" id="UP000199492">
    <property type="component" value="Unassembled WGS sequence"/>
</dbReference>
<keyword evidence="2" id="KW-1185">Reference proteome</keyword>
<sequence>MVFFYQYKVPKGTKNVLLIDCRNGFFEDNIW</sequence>
<reference evidence="2" key="1">
    <citation type="submission" date="2016-10" db="EMBL/GenBank/DDBJ databases">
        <authorList>
            <person name="Varghese N."/>
            <person name="Submissions S."/>
        </authorList>
    </citation>
    <scope>NUCLEOTIDE SEQUENCE [LARGE SCALE GENOMIC DNA]</scope>
    <source>
        <strain evidence="2">DSM 15363</strain>
    </source>
</reference>
<organism evidence="1 2">
    <name type="scientific">Winogradskyella thalassocola</name>
    <dbReference type="NCBI Taxonomy" id="262004"/>
    <lineage>
        <taxon>Bacteria</taxon>
        <taxon>Pseudomonadati</taxon>
        <taxon>Bacteroidota</taxon>
        <taxon>Flavobacteriia</taxon>
        <taxon>Flavobacteriales</taxon>
        <taxon>Flavobacteriaceae</taxon>
        <taxon>Winogradskyella</taxon>
    </lineage>
</organism>
<name>A0A1G8BBB3_9FLAO</name>
<dbReference type="STRING" id="262004.SAMN04489796_102259"/>